<feature type="region of interest" description="Disordered" evidence="11">
    <location>
        <begin position="1"/>
        <end position="39"/>
    </location>
</feature>
<keyword evidence="7" id="KW-0732">Signal</keyword>
<evidence type="ECO:0000256" key="11">
    <source>
        <dbReference type="SAM" id="MobiDB-lite"/>
    </source>
</evidence>
<evidence type="ECO:0000259" key="13">
    <source>
        <dbReference type="PROSITE" id="PS50024"/>
    </source>
</evidence>
<feature type="region of interest" description="Disordered" evidence="11">
    <location>
        <begin position="296"/>
        <end position="329"/>
    </location>
</feature>
<evidence type="ECO:0000256" key="4">
    <source>
        <dbReference type="ARBA" id="ARBA00022525"/>
    </source>
</evidence>
<dbReference type="CTD" id="570058"/>
<protein>
    <submittedName>
        <fullName evidence="15">Interphotoreceptor matrix proteoglycan 2</fullName>
    </submittedName>
</protein>
<dbReference type="PANTHER" id="PTHR12199:SF4">
    <property type="entry name" value="INTERPHOTORECEPTOR MATRIX PROTEOGLYCAN 2"/>
    <property type="match status" value="1"/>
</dbReference>
<feature type="region of interest" description="Disordered" evidence="11">
    <location>
        <begin position="1413"/>
        <end position="1505"/>
    </location>
</feature>
<dbReference type="InterPro" id="IPR000082">
    <property type="entry name" value="SEA_dom"/>
</dbReference>
<feature type="compositionally biased region" description="Basic and acidic residues" evidence="11">
    <location>
        <begin position="385"/>
        <end position="394"/>
    </location>
</feature>
<dbReference type="GO" id="GO:0008201">
    <property type="term" value="F:heparin binding"/>
    <property type="evidence" value="ECO:0007669"/>
    <property type="project" value="UniProtKB-KW"/>
</dbReference>
<feature type="compositionally biased region" description="Basic and acidic residues" evidence="11">
    <location>
        <begin position="356"/>
        <end position="365"/>
    </location>
</feature>
<keyword evidence="8" id="KW-0677">Repeat</keyword>
<feature type="compositionally biased region" description="Basic and acidic residues" evidence="11">
    <location>
        <begin position="1130"/>
        <end position="1151"/>
    </location>
</feature>
<feature type="compositionally biased region" description="Polar residues" evidence="11">
    <location>
        <begin position="666"/>
        <end position="681"/>
    </location>
</feature>
<reference evidence="14" key="1">
    <citation type="journal article" date="2016" name="Nat. Commun.">
        <title>The channel catfish genome sequence provides insights into the evolution of scale formation in teleosts.</title>
        <authorList>
            <person name="Liu Z."/>
            <person name="Liu S."/>
            <person name="Yao J."/>
            <person name="Bao L."/>
            <person name="Zhang J."/>
            <person name="Li Y."/>
            <person name="Jiang C."/>
            <person name="Sun L."/>
            <person name="Wang R."/>
            <person name="Zhang Y."/>
            <person name="Zhou T."/>
            <person name="Zeng Q."/>
            <person name="Fu Q."/>
            <person name="Gao S."/>
            <person name="Li N."/>
            <person name="Koren S."/>
            <person name="Jiang Y."/>
            <person name="Zimin A."/>
            <person name="Xu P."/>
            <person name="Phillippy A.M."/>
            <person name="Geng X."/>
            <person name="Song L."/>
            <person name="Sun F."/>
            <person name="Li C."/>
            <person name="Wang X."/>
            <person name="Chen A."/>
            <person name="Jin Y."/>
            <person name="Yuan Z."/>
            <person name="Yang Y."/>
            <person name="Tan S."/>
            <person name="Peatman E."/>
            <person name="Lu J."/>
            <person name="Qin Z."/>
            <person name="Dunham R."/>
            <person name="Li Z."/>
            <person name="Sonstegard T."/>
            <person name="Feng J."/>
            <person name="Danzmann R.G."/>
            <person name="Schroeder S."/>
            <person name="Scheffler B."/>
            <person name="Duke M.V."/>
            <person name="Ballard L."/>
            <person name="Kucuktas H."/>
            <person name="Kaltenboeck L."/>
            <person name="Liu H."/>
            <person name="Armbruster J."/>
            <person name="Xie Y."/>
            <person name="Kirby M.L."/>
            <person name="Tian Y."/>
            <person name="Flanagan M.E."/>
            <person name="Mu W."/>
            <person name="Waldbieser G.C."/>
        </authorList>
    </citation>
    <scope>NUCLEOTIDE SEQUENCE [LARGE SCALE GENOMIC DNA]</scope>
    <source>
        <strain evidence="14">SDA103</strain>
    </source>
</reference>
<evidence type="ECO:0000256" key="8">
    <source>
        <dbReference type="ARBA" id="ARBA00022737"/>
    </source>
</evidence>
<sequence length="1914" mass="211716">MSLFSNCPSLDGTANGDGPELESLHLDNAGDSSTPESQMMDSLVLASRSEEVTSALSRMKRGVLFPSGVKLCSQETVKQALQNHLDYFHLRVCQETVWEAFKIFWDRLPKRDEYQLWINRCQNGSISVFDIGRSFSQSPEHLAIITSVSNSRIFTLYFTNKCYNYQQTTADPTKADIDSATDGGLFTYPSPEITVSSMAIELEVTVEVSVKPAFNLTTEDSQGVNPDSLSEVTVEATEQISPGTKLEVNHNALEMPLSTTVFAFESDEDAITVKGSVNSGLGEMKVDAEEALPEEPVQVDDNGGGGAALWSSPSPTLGSIHEHSDDEQPEIETIESTLTNDFLVTSLDEPTLSGSEDTHEGDEVTSRPVIVEEVSGTAEESSEMTSDKDSSEMTEYDKHVTVVWVSNDVEEITLKMDGEVNEYSVSEEMETLAWTEVLLEAPTNGLSLEEKTPIAEDVHASASAEDSFDYTVKYSPEDLPKEAAIDETPVDITEDATEAVRSVENTREAQSETTVETAVHEVPPDVMADIKAVENDKADSAGEVEPPVIPDTIGQDVTLAFTLDPSVIILDAEDFTPKVTPTTEDYTSRTHSMEIGIKEEPPEENLLQSTVEGKMPDVLEDNTLTRPEMAVFEGIDTDMSKDTEVLEENIRIPTLDVLETAPRADVTTSELPKTVDRSTGTLKEDSTPAPSVEVEKSTEGLNELTTNEMQRNTISSMEQASAQVSNDIIEDRNVIGNEVDNVLPRPVRPVMDQVVELSIKLRGETYDDALRDPSSFYYQHLSEQFIEKVRHRLPVGTFHEPMLCLCMAPKMTGRISFEMMLRTLFPSFLLDNKTRPQKDIQGGLAVVVHYAIVLEVDIAGINNETMTNITLHSNQVEKSYTDLEELPTVVYTVTDLRHYITQALHKNSLGNNGNISLDVDPESLQLENVETLLLSKPTSRPLDSNNMMDNVLAAEKPPDIPALEFTSNDVFIKNEDLLFDTVHPYHPWMSTQTEQASENDIIILEDNPATPLTEIPTDIEMISKTDKTSKDPTLEILFPSILDDITIEEEGFLEITAPANPIPVTVIEEAHPTQFEAKNTATEIPSLRPSGVQESVEDEHTNMGSGSGFSSNDQIPDTWQWITERPSVGLEKDVPKAEEDQKDHEKKKVEEEEKSEIPVQQTTEVPLLDHVLTTQDIHIHPQDTTTEQTPVFFTMKTLMVDHSMQTKEAPEISDDYPDELSTSVYAVTELPGQVYATTKSPAIERSTVQSPEINPKNEDFQGTTTPTAMLVTEASTASTSVTSDDTTETQQATKPPAIINVKTDTVEESPVVPGSSEQPLIEAVTQLPAIFEFETSNAGVEIINDITSEVTQAPVLEFSDNDLAKDETIVVSTEPSALVTEATNIDVSTPRSPEKESPFSRIFDYTPVEDTSLLRSTAKPVPSTHPADPIIPEEMTSQAPSHSTVGTAIQNDAIGPKETSTNNVKPATASQPSTTSVTPNGTDISKRDLPSTMTLPSFQPTFRPTDRIIDTGVSRDDHLPKNDLISTPSISDLIFFHGNKDNDSSTAQSHIPDNPSITDLDVSFDIIQYDDENGSGFFHGNDMASVAMPESPGRALMVFFSLRVTNMKFSQDLFNKSSSEYKTLERQFLDLLVPYLQSNLSNFQHLEILNFRNGSIVVNSRMKFEKPVPHEVTSAVYLILENFCNTAYQTMNLAIDKYSLDVESGDRADPCKFQACNEFSKCTVNQWSGEAECVCDAGYFSVDGLPCRSICDIKEDFCLNDGKCDIIPGKGAICRCRVGENWWYRGEHCEEYVSEPLVVSIAISSVAGFLLIAAGVVFFLTRTLRDQYDKDDSEDPLRYEDVAQSLESGNRFNCTFESDGSSHRGRYQQTDFNTGDEIRHVYENTQEEIPDRVRILELSARDHHFTDFAQQLRV</sequence>
<dbReference type="SUPFAM" id="SSF82671">
    <property type="entry name" value="SEA domain"/>
    <property type="match status" value="1"/>
</dbReference>
<dbReference type="KEGG" id="ipu:108259168"/>
<dbReference type="PROSITE" id="PS50024">
    <property type="entry name" value="SEA"/>
    <property type="match status" value="1"/>
</dbReference>
<feature type="compositionally biased region" description="Polar residues" evidence="11">
    <location>
        <begin position="1435"/>
        <end position="1450"/>
    </location>
</feature>
<keyword evidence="6" id="KW-0358">Heparin-binding</keyword>
<feature type="region of interest" description="Disordered" evidence="11">
    <location>
        <begin position="1126"/>
        <end position="1159"/>
    </location>
</feature>
<name>A0A9F7QT44_ICTPU</name>
<evidence type="ECO:0000256" key="7">
    <source>
        <dbReference type="ARBA" id="ARBA00022729"/>
    </source>
</evidence>
<comment type="subcellular location">
    <subcellularLocation>
        <location evidence="2">Cell projection</location>
        <location evidence="2">Cilium</location>
        <location evidence="2">Photoreceptor outer segment</location>
    </subcellularLocation>
    <subcellularLocation>
        <location evidence="1">Photoreceptor inner segment</location>
    </subcellularLocation>
    <subcellularLocation>
        <location evidence="3">Secreted</location>
        <location evidence="3">Extracellular space</location>
        <location evidence="3">Extracellular matrix</location>
        <location evidence="3">Interphotoreceptor matrix</location>
    </subcellularLocation>
</comment>
<keyword evidence="9" id="KW-0325">Glycoprotein</keyword>
<dbReference type="GO" id="GO:0007601">
    <property type="term" value="P:visual perception"/>
    <property type="evidence" value="ECO:0007669"/>
    <property type="project" value="InterPro"/>
</dbReference>
<feature type="compositionally biased region" description="Polar residues" evidence="11">
    <location>
        <begin position="30"/>
        <end position="39"/>
    </location>
</feature>
<gene>
    <name evidence="15" type="primary">impg2b</name>
</gene>
<feature type="compositionally biased region" description="Polar residues" evidence="11">
    <location>
        <begin position="1491"/>
        <end position="1502"/>
    </location>
</feature>
<evidence type="ECO:0000256" key="5">
    <source>
        <dbReference type="ARBA" id="ARBA00022530"/>
    </source>
</evidence>
<dbReference type="GO" id="GO:0001750">
    <property type="term" value="C:photoreceptor outer segment"/>
    <property type="evidence" value="ECO:0007669"/>
    <property type="project" value="UniProtKB-SubCell"/>
</dbReference>
<feature type="region of interest" description="Disordered" evidence="11">
    <location>
        <begin position="665"/>
        <end position="699"/>
    </location>
</feature>
<evidence type="ECO:0000256" key="2">
    <source>
        <dbReference type="ARBA" id="ARBA00004504"/>
    </source>
</evidence>
<dbReference type="PANTHER" id="PTHR12199">
    <property type="entry name" value="INTERPHOTORECEPTOR MATRIX PROTEOGLYCAN"/>
    <property type="match status" value="1"/>
</dbReference>
<dbReference type="Proteomes" id="UP000221080">
    <property type="component" value="Chromosome 27"/>
</dbReference>
<dbReference type="Pfam" id="PF01390">
    <property type="entry name" value="SEA"/>
    <property type="match status" value="1"/>
</dbReference>
<reference evidence="15" key="2">
    <citation type="submission" date="2025-08" db="UniProtKB">
        <authorList>
            <consortium name="RefSeq"/>
        </authorList>
    </citation>
    <scope>IDENTIFICATION</scope>
    <source>
        <tissue evidence="15">Blood</tissue>
    </source>
</reference>
<dbReference type="SMART" id="SM00200">
    <property type="entry name" value="SEA"/>
    <property type="match status" value="1"/>
</dbReference>
<dbReference type="InterPro" id="IPR039861">
    <property type="entry name" value="IMPG"/>
</dbReference>
<evidence type="ECO:0000256" key="3">
    <source>
        <dbReference type="ARBA" id="ARBA00004593"/>
    </source>
</evidence>
<dbReference type="GO" id="GO:0005540">
    <property type="term" value="F:hyaluronic acid binding"/>
    <property type="evidence" value="ECO:0007669"/>
    <property type="project" value="TreeGrafter"/>
</dbReference>
<keyword evidence="14" id="KW-1185">Reference proteome</keyword>
<organism evidence="14 15">
    <name type="scientific">Ictalurus punctatus</name>
    <name type="common">Channel catfish</name>
    <name type="synonym">Silurus punctatus</name>
    <dbReference type="NCBI Taxonomy" id="7998"/>
    <lineage>
        <taxon>Eukaryota</taxon>
        <taxon>Metazoa</taxon>
        <taxon>Chordata</taxon>
        <taxon>Craniata</taxon>
        <taxon>Vertebrata</taxon>
        <taxon>Euteleostomi</taxon>
        <taxon>Actinopterygii</taxon>
        <taxon>Neopterygii</taxon>
        <taxon>Teleostei</taxon>
        <taxon>Ostariophysi</taxon>
        <taxon>Siluriformes</taxon>
        <taxon>Ictaluridae</taxon>
        <taxon>Ictalurus</taxon>
    </lineage>
</organism>
<evidence type="ECO:0000313" key="15">
    <source>
        <dbReference type="RefSeq" id="XP_053532430.1"/>
    </source>
</evidence>
<keyword evidence="5" id="KW-0272">Extracellular matrix</keyword>
<dbReference type="GeneID" id="108259168"/>
<proteinExistence type="predicted"/>
<feature type="region of interest" description="Disordered" evidence="11">
    <location>
        <begin position="1079"/>
        <end position="1114"/>
    </location>
</feature>
<feature type="transmembrane region" description="Helical" evidence="12">
    <location>
        <begin position="1797"/>
        <end position="1820"/>
    </location>
</feature>
<dbReference type="GO" id="GO:0033165">
    <property type="term" value="C:interphotoreceptor matrix"/>
    <property type="evidence" value="ECO:0007669"/>
    <property type="project" value="UniProtKB-SubCell"/>
</dbReference>
<evidence type="ECO:0000313" key="14">
    <source>
        <dbReference type="Proteomes" id="UP000221080"/>
    </source>
</evidence>
<dbReference type="OrthoDB" id="9908153at2759"/>
<feature type="compositionally biased region" description="Polar residues" evidence="11">
    <location>
        <begin position="1102"/>
        <end position="1114"/>
    </location>
</feature>
<evidence type="ECO:0000256" key="12">
    <source>
        <dbReference type="SAM" id="Phobius"/>
    </source>
</evidence>
<keyword evidence="12" id="KW-1133">Transmembrane helix</keyword>
<keyword evidence="4" id="KW-0964">Secreted</keyword>
<evidence type="ECO:0000256" key="1">
    <source>
        <dbReference type="ARBA" id="ARBA00004437"/>
    </source>
</evidence>
<feature type="region of interest" description="Disordered" evidence="11">
    <location>
        <begin position="348"/>
        <end position="394"/>
    </location>
</feature>
<dbReference type="RefSeq" id="XP_053532430.1">
    <property type="nucleotide sequence ID" value="XM_053676455.1"/>
</dbReference>
<evidence type="ECO:0000256" key="9">
    <source>
        <dbReference type="ARBA" id="ARBA00023180"/>
    </source>
</evidence>
<keyword evidence="12" id="KW-0472">Membrane</keyword>
<dbReference type="Gene3D" id="3.30.70.960">
    <property type="entry name" value="SEA domain"/>
    <property type="match status" value="1"/>
</dbReference>
<dbReference type="GO" id="GO:0001917">
    <property type="term" value="C:photoreceptor inner segment"/>
    <property type="evidence" value="ECO:0007669"/>
    <property type="project" value="UniProtKB-SubCell"/>
</dbReference>
<dbReference type="InterPro" id="IPR036364">
    <property type="entry name" value="SEA_dom_sf"/>
</dbReference>
<feature type="compositionally biased region" description="Polar residues" evidence="11">
    <location>
        <begin position="1458"/>
        <end position="1483"/>
    </location>
</feature>
<evidence type="ECO:0000256" key="10">
    <source>
        <dbReference type="ARBA" id="ARBA00023273"/>
    </source>
</evidence>
<feature type="domain" description="SEA" evidence="13">
    <location>
        <begin position="1594"/>
        <end position="1707"/>
    </location>
</feature>
<accession>A0A9F7QT44</accession>
<keyword evidence="12" id="KW-0812">Transmembrane</keyword>
<evidence type="ECO:0000256" key="6">
    <source>
        <dbReference type="ARBA" id="ARBA00022674"/>
    </source>
</evidence>
<keyword evidence="10" id="KW-0966">Cell projection</keyword>